<dbReference type="SUPFAM" id="SSF52058">
    <property type="entry name" value="L domain-like"/>
    <property type="match status" value="1"/>
</dbReference>
<name>A0AAV3Q252_LITER</name>
<dbReference type="InterPro" id="IPR027417">
    <property type="entry name" value="P-loop_NTPase"/>
</dbReference>
<dbReference type="PANTHER" id="PTHR23155:SF1152">
    <property type="entry name" value="AAA+ ATPASE DOMAIN-CONTAINING PROTEIN"/>
    <property type="match status" value="1"/>
</dbReference>
<evidence type="ECO:0000256" key="1">
    <source>
        <dbReference type="ARBA" id="ARBA00004496"/>
    </source>
</evidence>
<dbReference type="PRINTS" id="PR00364">
    <property type="entry name" value="DISEASERSIST"/>
</dbReference>
<dbReference type="GO" id="GO:0005737">
    <property type="term" value="C:cytoplasm"/>
    <property type="evidence" value="ECO:0007669"/>
    <property type="project" value="UniProtKB-SubCell"/>
</dbReference>
<evidence type="ECO:0000313" key="10">
    <source>
        <dbReference type="Proteomes" id="UP001454036"/>
    </source>
</evidence>
<gene>
    <name evidence="9" type="ORF">LIER_38481</name>
</gene>
<evidence type="ECO:0000313" key="9">
    <source>
        <dbReference type="EMBL" id="GAA0157590.1"/>
    </source>
</evidence>
<keyword evidence="2" id="KW-0963">Cytoplasm</keyword>
<evidence type="ECO:0000256" key="3">
    <source>
        <dbReference type="ARBA" id="ARBA00022614"/>
    </source>
</evidence>
<keyword evidence="4" id="KW-0547">Nucleotide-binding</keyword>
<dbReference type="InterPro" id="IPR044974">
    <property type="entry name" value="Disease_R_plants"/>
</dbReference>
<dbReference type="Gene3D" id="3.80.10.10">
    <property type="entry name" value="Ribonuclease Inhibitor"/>
    <property type="match status" value="1"/>
</dbReference>
<evidence type="ECO:0000259" key="7">
    <source>
        <dbReference type="Pfam" id="PF00931"/>
    </source>
</evidence>
<dbReference type="InterPro" id="IPR002182">
    <property type="entry name" value="NB-ARC"/>
</dbReference>
<dbReference type="EMBL" id="BAABME010019559">
    <property type="protein sequence ID" value="GAA0157590.1"/>
    <property type="molecule type" value="Genomic_DNA"/>
</dbReference>
<evidence type="ECO:0000256" key="2">
    <source>
        <dbReference type="ARBA" id="ARBA00022490"/>
    </source>
</evidence>
<keyword evidence="6" id="KW-0067">ATP-binding</keyword>
<dbReference type="GO" id="GO:0098542">
    <property type="term" value="P:defense response to other organism"/>
    <property type="evidence" value="ECO:0007669"/>
    <property type="project" value="TreeGrafter"/>
</dbReference>
<feature type="domain" description="Disease resistance protein winged helix" evidence="8">
    <location>
        <begin position="209"/>
        <end position="254"/>
    </location>
</feature>
<dbReference type="Pfam" id="PF00931">
    <property type="entry name" value="NB-ARC"/>
    <property type="match status" value="1"/>
</dbReference>
<dbReference type="SUPFAM" id="SSF52540">
    <property type="entry name" value="P-loop containing nucleoside triphosphate hydrolases"/>
    <property type="match status" value="1"/>
</dbReference>
<evidence type="ECO:0000256" key="5">
    <source>
        <dbReference type="ARBA" id="ARBA00022821"/>
    </source>
</evidence>
<comment type="caution">
    <text evidence="9">The sequence shown here is derived from an EMBL/GenBank/DDBJ whole genome shotgun (WGS) entry which is preliminary data.</text>
</comment>
<dbReference type="InterPro" id="IPR058922">
    <property type="entry name" value="WHD_DRP"/>
</dbReference>
<evidence type="ECO:0000259" key="8">
    <source>
        <dbReference type="Pfam" id="PF23559"/>
    </source>
</evidence>
<accession>A0AAV3Q252</accession>
<dbReference type="Pfam" id="PF23559">
    <property type="entry name" value="WHD_DRP"/>
    <property type="match status" value="1"/>
</dbReference>
<dbReference type="InterPro" id="IPR042197">
    <property type="entry name" value="Apaf_helical"/>
</dbReference>
<comment type="subcellular location">
    <subcellularLocation>
        <location evidence="1">Cytoplasm</location>
    </subcellularLocation>
</comment>
<dbReference type="Gene3D" id="1.10.8.430">
    <property type="entry name" value="Helical domain of apoptotic protease-activating factors"/>
    <property type="match status" value="1"/>
</dbReference>
<dbReference type="Gene3D" id="3.40.50.300">
    <property type="entry name" value="P-loop containing nucleotide triphosphate hydrolases"/>
    <property type="match status" value="1"/>
</dbReference>
<dbReference type="InterPro" id="IPR032675">
    <property type="entry name" value="LRR_dom_sf"/>
</dbReference>
<feature type="domain" description="NB-ARC" evidence="7">
    <location>
        <begin position="38"/>
        <end position="121"/>
    </location>
</feature>
<organism evidence="9 10">
    <name type="scientific">Lithospermum erythrorhizon</name>
    <name type="common">Purple gromwell</name>
    <name type="synonym">Lithospermum officinale var. erythrorhizon</name>
    <dbReference type="NCBI Taxonomy" id="34254"/>
    <lineage>
        <taxon>Eukaryota</taxon>
        <taxon>Viridiplantae</taxon>
        <taxon>Streptophyta</taxon>
        <taxon>Embryophyta</taxon>
        <taxon>Tracheophyta</taxon>
        <taxon>Spermatophyta</taxon>
        <taxon>Magnoliopsida</taxon>
        <taxon>eudicotyledons</taxon>
        <taxon>Gunneridae</taxon>
        <taxon>Pentapetalae</taxon>
        <taxon>asterids</taxon>
        <taxon>lamiids</taxon>
        <taxon>Boraginales</taxon>
        <taxon>Boraginaceae</taxon>
        <taxon>Boraginoideae</taxon>
        <taxon>Lithospermeae</taxon>
        <taxon>Lithospermum</taxon>
    </lineage>
</organism>
<keyword evidence="5" id="KW-0611">Plant defense</keyword>
<dbReference type="GO" id="GO:0043531">
    <property type="term" value="F:ADP binding"/>
    <property type="evidence" value="ECO:0007669"/>
    <property type="project" value="InterPro"/>
</dbReference>
<reference evidence="9 10" key="1">
    <citation type="submission" date="2024-01" db="EMBL/GenBank/DDBJ databases">
        <title>The complete chloroplast genome sequence of Lithospermum erythrorhizon: insights into the phylogenetic relationship among Boraginaceae species and the maternal lineages of purple gromwells.</title>
        <authorList>
            <person name="Okada T."/>
            <person name="Watanabe K."/>
        </authorList>
    </citation>
    <scope>NUCLEOTIDE SEQUENCE [LARGE SCALE GENOMIC DNA]</scope>
</reference>
<dbReference type="PANTHER" id="PTHR23155">
    <property type="entry name" value="DISEASE RESISTANCE PROTEIN RP"/>
    <property type="match status" value="1"/>
</dbReference>
<protein>
    <submittedName>
        <fullName evidence="9">Antimicrobial response protein</fullName>
    </submittedName>
</protein>
<evidence type="ECO:0000256" key="6">
    <source>
        <dbReference type="ARBA" id="ARBA00022840"/>
    </source>
</evidence>
<keyword evidence="3" id="KW-0433">Leucine-rich repeat</keyword>
<dbReference type="AlphaFoldDB" id="A0AAV3Q252"/>
<dbReference type="Proteomes" id="UP001454036">
    <property type="component" value="Unassembled WGS sequence"/>
</dbReference>
<proteinExistence type="predicted"/>
<keyword evidence="10" id="KW-1185">Reference proteome</keyword>
<sequence>MAGAGKTSLAMHLFKESSVIGHFDRKAWCTVSQSYQTYDQEELADKLCRCLKKRRYLVVIADVWHIALWNYLSRYFPNDKTQSRILITTKDYNVASETKSKIHELRALTEDESWELLQNKLPRHQSLPINLVRIAKEVAKTCRGLPLSIVVIGGLMFNAERTEEMWNQIVKDVTSTILTDPQGKCKDILELSYNHLPNHLKPCLLYLGVFPEDHEISVTRLVRLLVAEGLVHGEITSEECMEDAGKRYVNDLITSEECKLPKLQKLSCIFFYSRDDILLQQYRFPELNLWIRLTSLKVENGAKGNERRRGKLHLPESLHDTIDHWRVNDEDFVKLKVLKISGTNFHEWDASEDSFPNLQQLWLQSCRSLKAIPLSFGDIPCLSIISIKYCNPSVYDSANEIEKIQAEALNLELKVDLS</sequence>
<evidence type="ECO:0000256" key="4">
    <source>
        <dbReference type="ARBA" id="ARBA00022741"/>
    </source>
</evidence>